<dbReference type="Proteomes" id="UP000035579">
    <property type="component" value="Chromosome"/>
</dbReference>
<evidence type="ECO:0000256" key="4">
    <source>
        <dbReference type="ARBA" id="ARBA00023136"/>
    </source>
</evidence>
<dbReference type="PANTHER" id="PTHR12639:SF7">
    <property type="entry name" value="HTTM DOMAIN-CONTAINING PROTEIN"/>
    <property type="match status" value="1"/>
</dbReference>
<reference evidence="11 13" key="2">
    <citation type="submission" date="2018-08" db="EMBL/GenBank/DDBJ databases">
        <title>Genomic Encyclopedia of Archaeal and Bacterial Type Strains, Phase II (KMG-II): from individual species to whole genera.</title>
        <authorList>
            <person name="Goeker M."/>
        </authorList>
    </citation>
    <scope>NUCLEOTIDE SEQUENCE [LARGE SCALE GENOMIC DNA]</scope>
    <source>
        <strain evidence="11 13">DSM 2261</strain>
    </source>
</reference>
<protein>
    <submittedName>
        <fullName evidence="10 11">Vitamin K-dependent gamma-carboxylase</fullName>
    </submittedName>
</protein>
<dbReference type="GO" id="GO:0008488">
    <property type="term" value="F:gamma-glutamyl carboxylase activity"/>
    <property type="evidence" value="ECO:0007669"/>
    <property type="project" value="InterPro"/>
</dbReference>
<evidence type="ECO:0000259" key="9">
    <source>
        <dbReference type="SMART" id="SM00752"/>
    </source>
</evidence>
<keyword evidence="13" id="KW-1185">Reference proteome</keyword>
<dbReference type="Proteomes" id="UP000256345">
    <property type="component" value="Unassembled WGS sequence"/>
</dbReference>
<dbReference type="EMBL" id="CP011509">
    <property type="protein sequence ID" value="AKJ07137.1"/>
    <property type="molecule type" value="Genomic_DNA"/>
</dbReference>
<feature type="region of interest" description="Disordered" evidence="7">
    <location>
        <begin position="1"/>
        <end position="27"/>
    </location>
</feature>
<feature type="transmembrane region" description="Helical" evidence="8">
    <location>
        <begin position="53"/>
        <end position="76"/>
    </location>
</feature>
<feature type="transmembrane region" description="Helical" evidence="8">
    <location>
        <begin position="104"/>
        <end position="125"/>
    </location>
</feature>
<dbReference type="GO" id="GO:0012505">
    <property type="term" value="C:endomembrane system"/>
    <property type="evidence" value="ECO:0007669"/>
    <property type="project" value="UniProtKB-SubCell"/>
</dbReference>
<evidence type="ECO:0000313" key="12">
    <source>
        <dbReference type="Proteomes" id="UP000035579"/>
    </source>
</evidence>
<dbReference type="PANTHER" id="PTHR12639">
    <property type="entry name" value="VITAMIN K-DEPENDENT GAMMA-CARBOXYLASE"/>
    <property type="match status" value="1"/>
</dbReference>
<gene>
    <name evidence="10" type="ORF">AA314_08763</name>
    <name evidence="11" type="ORF">ATI61_11198</name>
</gene>
<feature type="transmembrane region" description="Helical" evidence="8">
    <location>
        <begin position="176"/>
        <end position="194"/>
    </location>
</feature>
<dbReference type="KEGG" id="age:AA314_08763"/>
<proteinExistence type="predicted"/>
<keyword evidence="6" id="KW-0456">Lyase</keyword>
<dbReference type="EMBL" id="QUMU01000011">
    <property type="protein sequence ID" value="REG26549.1"/>
    <property type="molecule type" value="Genomic_DNA"/>
</dbReference>
<evidence type="ECO:0000256" key="6">
    <source>
        <dbReference type="ARBA" id="ARBA00023239"/>
    </source>
</evidence>
<reference evidence="10 12" key="1">
    <citation type="submission" date="2015-05" db="EMBL/GenBank/DDBJ databases">
        <title>Genome assembly of Archangium gephyra DSM 2261.</title>
        <authorList>
            <person name="Sharma G."/>
            <person name="Subramanian S."/>
        </authorList>
    </citation>
    <scope>NUCLEOTIDE SEQUENCE [LARGE SCALE GENOMIC DNA]</scope>
    <source>
        <strain evidence="10 12">DSM 2261</strain>
    </source>
</reference>
<dbReference type="SMART" id="SM00752">
    <property type="entry name" value="HTTM"/>
    <property type="match status" value="1"/>
</dbReference>
<dbReference type="AlphaFoldDB" id="A0AAC8TI90"/>
<dbReference type="InterPro" id="IPR011020">
    <property type="entry name" value="HTTM-like"/>
</dbReference>
<evidence type="ECO:0000256" key="5">
    <source>
        <dbReference type="ARBA" id="ARBA00023157"/>
    </source>
</evidence>
<evidence type="ECO:0000313" key="13">
    <source>
        <dbReference type="Proteomes" id="UP000256345"/>
    </source>
</evidence>
<evidence type="ECO:0000256" key="1">
    <source>
        <dbReference type="ARBA" id="ARBA00004127"/>
    </source>
</evidence>
<evidence type="ECO:0000256" key="3">
    <source>
        <dbReference type="ARBA" id="ARBA00022989"/>
    </source>
</evidence>
<sequence length="474" mass="52911">MATEPSPLTPVTPLALRERGGGEGVTGPGFPLRTLHERLTASAFAPVDPASLVAYRVVFGLLMGVAVARFFAYGWIHEHYLAPRVLFPYAGLEWIRPWPGVGMYVHFALMGLGALGITLGIAYRASALTFVLTFTYAHLIDKTYYLNHYYFISLAGVLMAALPLDMKGRSHVPAWWLWLLRAQVGLVYFFGGVAKLKSDWLVHAQPMKIWLAASTDLPVLGRLFEQPWAPHAFSVAGAVFDLCVVPALLWKRTRWLAYAAVVGFHIITRMLFPIGMFPWLMMAGALLFFPPDWPRRLASWLRRAPVKDSAPEPSPVSPSSRSWLGPVLAVAFLGVQLFLPLRHLLYPGDVMWTEEGFRFSWNVMLMEKNGVAEFHVSEPATGKRWVVSPGQHLSPYQVKMMATQPDMLLTFAHYLARHFAEQGHPGVEVRVDAFASLNGRPRQRLVDPSVNLAAVGPWDSVHGWVLPFREVAPP</sequence>
<evidence type="ECO:0000256" key="7">
    <source>
        <dbReference type="SAM" id="MobiDB-lite"/>
    </source>
</evidence>
<accession>A0AAC8TI90</accession>
<dbReference type="InterPro" id="IPR053934">
    <property type="entry name" value="HTTM_dom"/>
</dbReference>
<evidence type="ECO:0000256" key="8">
    <source>
        <dbReference type="SAM" id="Phobius"/>
    </source>
</evidence>
<keyword evidence="3 8" id="KW-1133">Transmembrane helix</keyword>
<comment type="subcellular location">
    <subcellularLocation>
        <location evidence="1">Endomembrane system</location>
        <topology evidence="1">Multi-pass membrane protein</topology>
    </subcellularLocation>
</comment>
<keyword evidence="4 8" id="KW-0472">Membrane</keyword>
<evidence type="ECO:0000256" key="2">
    <source>
        <dbReference type="ARBA" id="ARBA00022692"/>
    </source>
</evidence>
<feature type="transmembrane region" description="Helical" evidence="8">
    <location>
        <begin position="228"/>
        <end position="250"/>
    </location>
</feature>
<dbReference type="InterPro" id="IPR053935">
    <property type="entry name" value="VKGC_lumenal_dom"/>
</dbReference>
<evidence type="ECO:0000313" key="10">
    <source>
        <dbReference type="EMBL" id="AKJ07137.1"/>
    </source>
</evidence>
<organism evidence="10 12">
    <name type="scientific">Archangium gephyra</name>
    <dbReference type="NCBI Taxonomy" id="48"/>
    <lineage>
        <taxon>Bacteria</taxon>
        <taxon>Pseudomonadati</taxon>
        <taxon>Myxococcota</taxon>
        <taxon>Myxococcia</taxon>
        <taxon>Myxococcales</taxon>
        <taxon>Cystobacterineae</taxon>
        <taxon>Archangiaceae</taxon>
        <taxon>Archangium</taxon>
    </lineage>
</organism>
<feature type="domain" description="HTTM-like" evidence="9">
    <location>
        <begin position="44"/>
        <end position="293"/>
    </location>
</feature>
<dbReference type="GO" id="GO:0019842">
    <property type="term" value="F:vitamin binding"/>
    <property type="evidence" value="ECO:0007669"/>
    <property type="project" value="TreeGrafter"/>
</dbReference>
<feature type="transmembrane region" description="Helical" evidence="8">
    <location>
        <begin position="145"/>
        <end position="164"/>
    </location>
</feature>
<keyword evidence="5" id="KW-1015">Disulfide bond</keyword>
<dbReference type="InterPro" id="IPR007782">
    <property type="entry name" value="VKG_COase"/>
</dbReference>
<name>A0AAC8TI90_9BACT</name>
<dbReference type="Pfam" id="PF05090">
    <property type="entry name" value="HTTM"/>
    <property type="match status" value="1"/>
</dbReference>
<evidence type="ECO:0000313" key="11">
    <source>
        <dbReference type="EMBL" id="REG26549.1"/>
    </source>
</evidence>
<keyword evidence="2 8" id="KW-0812">Transmembrane</keyword>
<dbReference type="Pfam" id="PF22777">
    <property type="entry name" value="VKGC_lumenal_dom"/>
    <property type="match status" value="1"/>
</dbReference>